<feature type="compositionally biased region" description="Basic and acidic residues" evidence="1">
    <location>
        <begin position="123"/>
        <end position="147"/>
    </location>
</feature>
<gene>
    <name evidence="2" type="ORF">HNAJ_LOCUS3166</name>
</gene>
<dbReference type="Proteomes" id="UP000278807">
    <property type="component" value="Unassembled WGS sequence"/>
</dbReference>
<name>A0A3P7RV31_RODNA</name>
<keyword evidence="3" id="KW-1185">Reference proteome</keyword>
<feature type="compositionally biased region" description="Low complexity" evidence="1">
    <location>
        <begin position="101"/>
        <end position="122"/>
    </location>
</feature>
<evidence type="ECO:0000313" key="2">
    <source>
        <dbReference type="EMBL" id="VDN99025.1"/>
    </source>
</evidence>
<accession>A0A3P7RV31</accession>
<dbReference type="AlphaFoldDB" id="A0A3P7RV31"/>
<protein>
    <submittedName>
        <fullName evidence="2">Uncharacterized protein</fullName>
    </submittedName>
</protein>
<dbReference type="OrthoDB" id="10585780at2759"/>
<organism evidence="2 3">
    <name type="scientific">Rodentolepis nana</name>
    <name type="common">Dwarf tapeworm</name>
    <name type="synonym">Hymenolepis nana</name>
    <dbReference type="NCBI Taxonomy" id="102285"/>
    <lineage>
        <taxon>Eukaryota</taxon>
        <taxon>Metazoa</taxon>
        <taxon>Spiralia</taxon>
        <taxon>Lophotrochozoa</taxon>
        <taxon>Platyhelminthes</taxon>
        <taxon>Cestoda</taxon>
        <taxon>Eucestoda</taxon>
        <taxon>Cyclophyllidea</taxon>
        <taxon>Hymenolepididae</taxon>
        <taxon>Rodentolepis</taxon>
    </lineage>
</organism>
<evidence type="ECO:0000256" key="1">
    <source>
        <dbReference type="SAM" id="MobiDB-lite"/>
    </source>
</evidence>
<reference evidence="2 3" key="1">
    <citation type="submission" date="2018-11" db="EMBL/GenBank/DDBJ databases">
        <authorList>
            <consortium name="Pathogen Informatics"/>
        </authorList>
    </citation>
    <scope>NUCLEOTIDE SEQUENCE [LARGE SCALE GENOMIC DNA]</scope>
</reference>
<feature type="region of interest" description="Disordered" evidence="1">
    <location>
        <begin position="93"/>
        <end position="158"/>
    </location>
</feature>
<dbReference type="EMBL" id="UZAE01001766">
    <property type="protein sequence ID" value="VDN99025.1"/>
    <property type="molecule type" value="Genomic_DNA"/>
</dbReference>
<evidence type="ECO:0000313" key="3">
    <source>
        <dbReference type="Proteomes" id="UP000278807"/>
    </source>
</evidence>
<sequence length="215" mass="23813">MFCFLGHVGSDLSSVSCPVSTPIPAVPTQSKLHQTSEPLKLTVETVPITLDPAKVPYHPSACFFLPCSFEPKSRCARAFVKYLMKGSKRTKRLKESVASTSVLPSSISESRSESGSMGSFGEPQRDPMTHTMREPAHQQKKHQDPHGRGRFSNSNTPVSPIAALLRGKMEKCGRYANYGDIDECVDCIMDEDKKLKSLKKQKAVSFCQNKKYQSL</sequence>
<proteinExistence type="predicted"/>